<reference evidence="2 3" key="1">
    <citation type="submission" date="2014-04" db="EMBL/GenBank/DDBJ databases">
        <title>Evolutionary Origins and Diversification of the Mycorrhizal Mutualists.</title>
        <authorList>
            <consortium name="DOE Joint Genome Institute"/>
            <consortium name="Mycorrhizal Genomics Consortium"/>
            <person name="Kohler A."/>
            <person name="Kuo A."/>
            <person name="Nagy L.G."/>
            <person name="Floudas D."/>
            <person name="Copeland A."/>
            <person name="Barry K.W."/>
            <person name="Cichocki N."/>
            <person name="Veneault-Fourrey C."/>
            <person name="LaButti K."/>
            <person name="Lindquist E.A."/>
            <person name="Lipzen A."/>
            <person name="Lundell T."/>
            <person name="Morin E."/>
            <person name="Murat C."/>
            <person name="Riley R."/>
            <person name="Ohm R."/>
            <person name="Sun H."/>
            <person name="Tunlid A."/>
            <person name="Henrissat B."/>
            <person name="Grigoriev I.V."/>
            <person name="Hibbett D.S."/>
            <person name="Martin F."/>
        </authorList>
    </citation>
    <scope>NUCLEOTIDE SEQUENCE [LARGE SCALE GENOMIC DNA]</scope>
    <source>
        <strain evidence="2 3">Koide BX008</strain>
    </source>
</reference>
<evidence type="ECO:0000313" key="3">
    <source>
        <dbReference type="Proteomes" id="UP000054549"/>
    </source>
</evidence>
<dbReference type="EMBL" id="KN818275">
    <property type="protein sequence ID" value="KIL62104.1"/>
    <property type="molecule type" value="Genomic_DNA"/>
</dbReference>
<feature type="non-terminal residue" evidence="2">
    <location>
        <position position="111"/>
    </location>
</feature>
<feature type="region of interest" description="Disordered" evidence="1">
    <location>
        <begin position="1"/>
        <end position="79"/>
    </location>
</feature>
<dbReference type="AlphaFoldDB" id="A0A0C2T6B3"/>
<protein>
    <submittedName>
        <fullName evidence="2">Uncharacterized protein</fullName>
    </submittedName>
</protein>
<dbReference type="HOGENOM" id="CLU_2164277_0_0_1"/>
<proteinExistence type="predicted"/>
<sequence length="111" mass="11813">MTNPEAFPAPQDPQSDDQPKRHVEVELADDEETVEASLTDSDTKSLPGDSVCSHNSTRIPDTDIHTGATTGAKPRLPGGALTSIQRLPVTSNGSSLSIEIVRRSQVDVASY</sequence>
<gene>
    <name evidence="2" type="ORF">M378DRAFT_166097</name>
</gene>
<name>A0A0C2T6B3_AMAMK</name>
<accession>A0A0C2T6B3</accession>
<organism evidence="2 3">
    <name type="scientific">Amanita muscaria (strain Koide BX008)</name>
    <dbReference type="NCBI Taxonomy" id="946122"/>
    <lineage>
        <taxon>Eukaryota</taxon>
        <taxon>Fungi</taxon>
        <taxon>Dikarya</taxon>
        <taxon>Basidiomycota</taxon>
        <taxon>Agaricomycotina</taxon>
        <taxon>Agaricomycetes</taxon>
        <taxon>Agaricomycetidae</taxon>
        <taxon>Agaricales</taxon>
        <taxon>Pluteineae</taxon>
        <taxon>Amanitaceae</taxon>
        <taxon>Amanita</taxon>
    </lineage>
</organism>
<evidence type="ECO:0000256" key="1">
    <source>
        <dbReference type="SAM" id="MobiDB-lite"/>
    </source>
</evidence>
<dbReference type="Proteomes" id="UP000054549">
    <property type="component" value="Unassembled WGS sequence"/>
</dbReference>
<dbReference type="InParanoid" id="A0A0C2T6B3"/>
<evidence type="ECO:0000313" key="2">
    <source>
        <dbReference type="EMBL" id="KIL62104.1"/>
    </source>
</evidence>
<keyword evidence="3" id="KW-1185">Reference proteome</keyword>